<evidence type="ECO:0000313" key="3">
    <source>
        <dbReference type="WBParaSite" id="HPBE_0000407901-mRNA-1"/>
    </source>
</evidence>
<dbReference type="AlphaFoldDB" id="A0A183FD23"/>
<gene>
    <name evidence="1" type="ORF">HPBE_LOCUS4080</name>
</gene>
<evidence type="ECO:0000313" key="1">
    <source>
        <dbReference type="EMBL" id="VDO60006.1"/>
    </source>
</evidence>
<dbReference type="EMBL" id="UZAH01025271">
    <property type="protein sequence ID" value="VDO60006.1"/>
    <property type="molecule type" value="Genomic_DNA"/>
</dbReference>
<organism evidence="2 3">
    <name type="scientific">Heligmosomoides polygyrus</name>
    <name type="common">Parasitic roundworm</name>
    <dbReference type="NCBI Taxonomy" id="6339"/>
    <lineage>
        <taxon>Eukaryota</taxon>
        <taxon>Metazoa</taxon>
        <taxon>Ecdysozoa</taxon>
        <taxon>Nematoda</taxon>
        <taxon>Chromadorea</taxon>
        <taxon>Rhabditida</taxon>
        <taxon>Rhabditina</taxon>
        <taxon>Rhabditomorpha</taxon>
        <taxon>Strongyloidea</taxon>
        <taxon>Heligmosomidae</taxon>
        <taxon>Heligmosomoides</taxon>
    </lineage>
</organism>
<name>A0A183FD23_HELPZ</name>
<reference evidence="3" key="2">
    <citation type="submission" date="2019-09" db="UniProtKB">
        <authorList>
            <consortium name="WormBaseParasite"/>
        </authorList>
    </citation>
    <scope>IDENTIFICATION</scope>
</reference>
<accession>A0A3P7WH20</accession>
<dbReference type="WBParaSite" id="HPBE_0000407901-mRNA-1">
    <property type="protein sequence ID" value="HPBE_0000407901-mRNA-1"/>
    <property type="gene ID" value="HPBE_0000407901"/>
</dbReference>
<accession>A0A183FD23</accession>
<sequence>MFVVRGGRSFFLRVGIGPLPTIAQLTASRNDRAHSVELTLAALTLGVNAEAKCAIDALGPLTQRTYSASLSYSSSLELRQAAGVCPAL</sequence>
<evidence type="ECO:0000313" key="2">
    <source>
        <dbReference type="Proteomes" id="UP000050761"/>
    </source>
</evidence>
<proteinExistence type="predicted"/>
<reference evidence="1 2" key="1">
    <citation type="submission" date="2018-11" db="EMBL/GenBank/DDBJ databases">
        <authorList>
            <consortium name="Pathogen Informatics"/>
        </authorList>
    </citation>
    <scope>NUCLEOTIDE SEQUENCE [LARGE SCALE GENOMIC DNA]</scope>
</reference>
<protein>
    <submittedName>
        <fullName evidence="3">Lipoprotein</fullName>
    </submittedName>
</protein>
<keyword evidence="2" id="KW-1185">Reference proteome</keyword>
<dbReference type="Proteomes" id="UP000050761">
    <property type="component" value="Unassembled WGS sequence"/>
</dbReference>